<name>A0A9D9EUQ1_9SPIR</name>
<sequence length="417" mass="46835">MIQKITHVEKEFLLSAAARAALPFRLHGTSGMVQALLQNIQPGALEMVFRSRPGDGGFPPPEPVTAYFAYGGQTYTFRSRVRKRTETGLLLDMPEFLYKSLRRKFVRVYRPKGLQVVFALDNEEIRMDYPVCPEYSNVEEPADINISTDIPIQRLIAAFREELSGKCTANSIRMFRTKKPERLEEILVTETGKVLFIPSTSSGLPRTDPYPEGRLITEAMEEQFEDPNFLVEESALQKLLAEKKAEGITSEIWCPVVFYQYVVGYIYAANKGRSSFDFSMIDTLWDFSRILAYKLKEVGYFAAEQTTGAAKEHSAKIVDMTPEGILIAVPENELRIPVKEGAGFRVTVLPEEGGAVSAYARVCRRHTDQGTTYYGAQFAGMKAEDRMRLFTLLYGSKNPENDPSVFEKSGTTAAAPF</sequence>
<dbReference type="InterPro" id="IPR011471">
    <property type="entry name" value="DUF1577"/>
</dbReference>
<reference evidence="2" key="1">
    <citation type="submission" date="2020-10" db="EMBL/GenBank/DDBJ databases">
        <authorList>
            <person name="Gilroy R."/>
        </authorList>
    </citation>
    <scope>NUCLEOTIDE SEQUENCE</scope>
    <source>
        <strain evidence="2">B3-4054</strain>
    </source>
</reference>
<proteinExistence type="predicted"/>
<dbReference type="InterPro" id="IPR009875">
    <property type="entry name" value="PilZ_domain"/>
</dbReference>
<dbReference type="Proteomes" id="UP000823616">
    <property type="component" value="Unassembled WGS sequence"/>
</dbReference>
<dbReference type="GO" id="GO:0035438">
    <property type="term" value="F:cyclic-di-GMP binding"/>
    <property type="evidence" value="ECO:0007669"/>
    <property type="project" value="InterPro"/>
</dbReference>
<dbReference type="EMBL" id="JADIMS010000132">
    <property type="protein sequence ID" value="MBO8450849.1"/>
    <property type="molecule type" value="Genomic_DNA"/>
</dbReference>
<gene>
    <name evidence="2" type="ORF">IAA96_07060</name>
</gene>
<evidence type="ECO:0000313" key="2">
    <source>
        <dbReference type="EMBL" id="MBO8450849.1"/>
    </source>
</evidence>
<comment type="caution">
    <text evidence="2">The sequence shown here is derived from an EMBL/GenBank/DDBJ whole genome shotgun (WGS) entry which is preliminary data.</text>
</comment>
<reference evidence="2" key="2">
    <citation type="journal article" date="2021" name="PeerJ">
        <title>Extensive microbial diversity within the chicken gut microbiome revealed by metagenomics and culture.</title>
        <authorList>
            <person name="Gilroy R."/>
            <person name="Ravi A."/>
            <person name="Getino M."/>
            <person name="Pursley I."/>
            <person name="Horton D.L."/>
            <person name="Alikhan N.F."/>
            <person name="Baker D."/>
            <person name="Gharbi K."/>
            <person name="Hall N."/>
            <person name="Watson M."/>
            <person name="Adriaenssens E.M."/>
            <person name="Foster-Nyarko E."/>
            <person name="Jarju S."/>
            <person name="Secka A."/>
            <person name="Antonio M."/>
            <person name="Oren A."/>
            <person name="Chaudhuri R.R."/>
            <person name="La Ragione R."/>
            <person name="Hildebrand F."/>
            <person name="Pallen M.J."/>
        </authorList>
    </citation>
    <scope>NUCLEOTIDE SEQUENCE</scope>
    <source>
        <strain evidence="2">B3-4054</strain>
    </source>
</reference>
<accession>A0A9D9EUQ1</accession>
<feature type="domain" description="PilZ" evidence="1">
    <location>
        <begin position="309"/>
        <end position="394"/>
    </location>
</feature>
<organism evidence="2 3">
    <name type="scientific">Candidatus Avitreponema avistercoris</name>
    <dbReference type="NCBI Taxonomy" id="2840705"/>
    <lineage>
        <taxon>Bacteria</taxon>
        <taxon>Pseudomonadati</taxon>
        <taxon>Spirochaetota</taxon>
        <taxon>Spirochaetia</taxon>
        <taxon>Spirochaetales</taxon>
        <taxon>Candidatus Avitreponema</taxon>
    </lineage>
</organism>
<evidence type="ECO:0000259" key="1">
    <source>
        <dbReference type="Pfam" id="PF07238"/>
    </source>
</evidence>
<evidence type="ECO:0000313" key="3">
    <source>
        <dbReference type="Proteomes" id="UP000823616"/>
    </source>
</evidence>
<protein>
    <submittedName>
        <fullName evidence="2">DUF1577 domain-containing protein</fullName>
    </submittedName>
</protein>
<dbReference type="Pfam" id="PF07614">
    <property type="entry name" value="DUF1577"/>
    <property type="match status" value="1"/>
</dbReference>
<dbReference type="AlphaFoldDB" id="A0A9D9EUQ1"/>
<dbReference type="Pfam" id="PF07238">
    <property type="entry name" value="PilZ"/>
    <property type="match status" value="1"/>
</dbReference>